<evidence type="ECO:0000313" key="5">
    <source>
        <dbReference type="Proteomes" id="UP000475214"/>
    </source>
</evidence>
<evidence type="ECO:0000256" key="1">
    <source>
        <dbReference type="SAM" id="MobiDB-lite"/>
    </source>
</evidence>
<evidence type="ECO:0000313" key="4">
    <source>
        <dbReference type="EMBL" id="NEE02637.1"/>
    </source>
</evidence>
<dbReference type="GO" id="GO:0033925">
    <property type="term" value="F:mannosyl-glycoprotein endo-beta-N-acetylglucosaminidase activity"/>
    <property type="evidence" value="ECO:0007669"/>
    <property type="project" value="InterPro"/>
</dbReference>
<dbReference type="InterPro" id="IPR013783">
    <property type="entry name" value="Ig-like_fold"/>
</dbReference>
<feature type="region of interest" description="Disordered" evidence="1">
    <location>
        <begin position="1"/>
        <end position="22"/>
    </location>
</feature>
<dbReference type="Gene3D" id="3.20.20.80">
    <property type="entry name" value="Glycosidases"/>
    <property type="match status" value="1"/>
</dbReference>
<name>A0A6L9SC20_9ACTN</name>
<feature type="domain" description="Endo-beta-N-acetylglucosaminidase D-like D2" evidence="3">
    <location>
        <begin position="647"/>
        <end position="733"/>
    </location>
</feature>
<accession>A0A6L9SC20</accession>
<dbReference type="GO" id="GO:0005829">
    <property type="term" value="C:cytosol"/>
    <property type="evidence" value="ECO:0007669"/>
    <property type="project" value="UniProtKB-SubCell"/>
</dbReference>
<dbReference type="InterPro" id="IPR054110">
    <property type="entry name" value="EndoD-like_D2"/>
</dbReference>
<feature type="region of interest" description="Disordered" evidence="1">
    <location>
        <begin position="413"/>
        <end position="436"/>
    </location>
</feature>
<evidence type="ECO:0000259" key="2">
    <source>
        <dbReference type="Pfam" id="PF03644"/>
    </source>
</evidence>
<dbReference type="InterPro" id="IPR006311">
    <property type="entry name" value="TAT_signal"/>
</dbReference>
<feature type="domain" description="Cytosolic endo-beta-N-acetylglucosaminidase TIM barrel" evidence="2">
    <location>
        <begin position="149"/>
        <end position="467"/>
    </location>
</feature>
<dbReference type="Pfam" id="PF21910">
    <property type="entry name" value="GH85_C"/>
    <property type="match status" value="1"/>
</dbReference>
<dbReference type="RefSeq" id="WP_163741405.1">
    <property type="nucleotide sequence ID" value="NZ_JAAGOA010000016.1"/>
</dbReference>
<dbReference type="PANTHER" id="PTHR13246">
    <property type="entry name" value="ENDO BETA N-ACETYLGLUCOSAMINIDASE"/>
    <property type="match status" value="1"/>
</dbReference>
<dbReference type="AlphaFoldDB" id="A0A6L9SC20"/>
<dbReference type="InterPro" id="IPR032979">
    <property type="entry name" value="ENGase"/>
</dbReference>
<dbReference type="EMBL" id="JAAGOA010000016">
    <property type="protein sequence ID" value="NEE02637.1"/>
    <property type="molecule type" value="Genomic_DNA"/>
</dbReference>
<comment type="caution">
    <text evidence="4">The sequence shown here is derived from an EMBL/GenBank/DDBJ whole genome shotgun (WGS) entry which is preliminary data.</text>
</comment>
<reference evidence="4 5" key="1">
    <citation type="submission" date="2020-02" db="EMBL/GenBank/DDBJ databases">
        <authorList>
            <person name="Li X.-J."/>
            <person name="Han X.-M."/>
        </authorList>
    </citation>
    <scope>NUCLEOTIDE SEQUENCE [LARGE SCALE GENOMIC DNA]</scope>
    <source>
        <strain evidence="4 5">CCTCC AB 2017055</strain>
    </source>
</reference>
<sequence length="733" mass="81189">MTHRPDAARGGRQRAASPADSAARLGRRKFLQVVGGGAAASLLPWGVAGTLPAYAGNAPSGSRAAASSGAFGPEPPLMHGYSAPDIKSWSPETDAYAPYLRARVPLATRIPAFEPTQARRGLDPRPKLMSLANDYVQPGNATEGYKYGPGFEAYALRFWQYPDLYASWHGLPLEGQHDADEPQYGIINLPNPGYTEAAHRNGVLSLGCWFWPRPEDFSEVVEQRTDGSFPMVDKMIEMAGYFGFDGYFINQEAQIPAEQAELLMEFFTYFAEQAPDGFHLQWYDSLTVDGRITYENEFNEVNSPWIVDEDGNRICDSIFLNYWWNDQRVRNSRQHALDLGLDPYEVVYTGQEIGKDRFAQPYDPRHIFPDGEEPRTSWAYLGAEMVWYTVDADKSTVEGQAAVYQRERHLWAGPRQDPSRTGRMGDPDPGDPLDPQGWDGTAHNIVEKSVIGAVPFVTSFCAGTGTGFFIDGRRVSDDGWFNIGIQDILPTWQWWVRDADDEPLDTVTVDYDYSNAYDGGSSLLISGELAAQETAIVRLYKTALPVERTTALELVHDIGEGVDVEVGLIFEDAPEQWEWVSLGDSPRRLKGNWLGSSRPLASYVGRTVAAVGVAVRAGDTAVSEVAVRLGQLSVTDRRRRSKPGAPSSVEVDKVTRDGDVASVYLQWSAAKNAEYYDVFHGDGADRAWVGRTHGETFCVSALDVPDVDRSPIEVEAVTVDGHRSSPTRTWLDW</sequence>
<dbReference type="Proteomes" id="UP000475214">
    <property type="component" value="Unassembled WGS sequence"/>
</dbReference>
<dbReference type="Gene3D" id="2.60.120.260">
    <property type="entry name" value="Galactose-binding domain-like"/>
    <property type="match status" value="1"/>
</dbReference>
<dbReference type="GO" id="GO:0005975">
    <property type="term" value="P:carbohydrate metabolic process"/>
    <property type="evidence" value="ECO:0007669"/>
    <property type="project" value="UniProtKB-ARBA"/>
</dbReference>
<dbReference type="PROSITE" id="PS51318">
    <property type="entry name" value="TAT"/>
    <property type="match status" value="1"/>
</dbReference>
<gene>
    <name evidence="4" type="ORF">G1H10_20945</name>
</gene>
<feature type="compositionally biased region" description="Basic and acidic residues" evidence="1">
    <location>
        <begin position="417"/>
        <end position="426"/>
    </location>
</feature>
<dbReference type="Pfam" id="PF03644">
    <property type="entry name" value="Glyco_hydro_85"/>
    <property type="match status" value="1"/>
</dbReference>
<proteinExistence type="predicted"/>
<dbReference type="Gene3D" id="2.60.40.10">
    <property type="entry name" value="Immunoglobulins"/>
    <property type="match status" value="1"/>
</dbReference>
<protein>
    <submittedName>
        <fullName evidence="4">Uncharacterized protein</fullName>
    </submittedName>
</protein>
<evidence type="ECO:0000259" key="3">
    <source>
        <dbReference type="Pfam" id="PF21910"/>
    </source>
</evidence>
<organism evidence="4 5">
    <name type="scientific">Phytoactinopolyspora halotolerans</name>
    <dbReference type="NCBI Taxonomy" id="1981512"/>
    <lineage>
        <taxon>Bacteria</taxon>
        <taxon>Bacillati</taxon>
        <taxon>Actinomycetota</taxon>
        <taxon>Actinomycetes</taxon>
        <taxon>Jiangellales</taxon>
        <taxon>Jiangellaceae</taxon>
        <taxon>Phytoactinopolyspora</taxon>
    </lineage>
</organism>
<dbReference type="PANTHER" id="PTHR13246:SF1">
    <property type="entry name" value="CYTOSOLIC ENDO-BETA-N-ACETYLGLUCOSAMINIDASE"/>
    <property type="match status" value="1"/>
</dbReference>
<dbReference type="InterPro" id="IPR005201">
    <property type="entry name" value="TIM_ENGase"/>
</dbReference>
<keyword evidence="5" id="KW-1185">Reference proteome</keyword>